<proteinExistence type="predicted"/>
<dbReference type="EMBL" id="LDZY01000009">
    <property type="protein sequence ID" value="KLU65211.1"/>
    <property type="molecule type" value="Genomic_DNA"/>
</dbReference>
<evidence type="ECO:0000313" key="1">
    <source>
        <dbReference type="EMBL" id="KLU65211.1"/>
    </source>
</evidence>
<reference evidence="1 2" key="1">
    <citation type="submission" date="2015-06" db="EMBL/GenBank/DDBJ databases">
        <title>Draft genome of the moderately acidophilic sulfate reducer Candidatus Desulfosporosinus acididurans strain M1.</title>
        <authorList>
            <person name="Poehlein A."/>
            <person name="Petzsch P."/>
            <person name="Johnson B.D."/>
            <person name="Schloemann M."/>
            <person name="Daniel R."/>
            <person name="Muehling M."/>
        </authorList>
    </citation>
    <scope>NUCLEOTIDE SEQUENCE [LARGE SCALE GENOMIC DNA]</scope>
    <source>
        <strain evidence="1 2">M1</strain>
    </source>
</reference>
<dbReference type="RefSeq" id="WP_047810599.1">
    <property type="nucleotide sequence ID" value="NZ_LDZY01000009.1"/>
</dbReference>
<evidence type="ECO:0000313" key="2">
    <source>
        <dbReference type="Proteomes" id="UP000036356"/>
    </source>
</evidence>
<sequence>MSNLTLNRYIPAVEKIKQETGDRSYPIWLLVNPKHPAVRHNIWTPVLAEIQDKVFRVLHSRIDTSNIYIRNAVRISELVPNTLNWWGVEVAEEIEVFKEIAVENKPKIIISFGAFPFEFLRRVYQIKPEKGPKFWSTANLGQEFGKSINNFDITKTNRIPLLRRVIETAKFTVDQSYSGPHDGETYFHYVGTKIADRIIEHKDDLDIWI</sequence>
<gene>
    <name evidence="1" type="ORF">DEAC_c27630</name>
</gene>
<dbReference type="PATRIC" id="fig|476652.3.peg.2892"/>
<name>A0A0J1IKG5_9FIRM</name>
<evidence type="ECO:0008006" key="3">
    <source>
        <dbReference type="Google" id="ProtNLM"/>
    </source>
</evidence>
<protein>
    <recommendedName>
        <fullName evidence="3">Uracil DNA glycosylase superfamily protein</fullName>
    </recommendedName>
</protein>
<dbReference type="AlphaFoldDB" id="A0A0J1IKG5"/>
<keyword evidence="2" id="KW-1185">Reference proteome</keyword>
<comment type="caution">
    <text evidence="1">The sequence shown here is derived from an EMBL/GenBank/DDBJ whole genome shotgun (WGS) entry which is preliminary data.</text>
</comment>
<accession>A0A0J1IKG5</accession>
<organism evidence="1 2">
    <name type="scientific">Desulfosporosinus acididurans</name>
    <dbReference type="NCBI Taxonomy" id="476652"/>
    <lineage>
        <taxon>Bacteria</taxon>
        <taxon>Bacillati</taxon>
        <taxon>Bacillota</taxon>
        <taxon>Clostridia</taxon>
        <taxon>Eubacteriales</taxon>
        <taxon>Desulfitobacteriaceae</taxon>
        <taxon>Desulfosporosinus</taxon>
    </lineage>
</organism>
<dbReference type="Proteomes" id="UP000036356">
    <property type="component" value="Unassembled WGS sequence"/>
</dbReference>